<dbReference type="RefSeq" id="XP_062685348.1">
    <property type="nucleotide sequence ID" value="XM_062829482.1"/>
</dbReference>
<name>A0AAE0JMC2_9PEZI</name>
<dbReference type="GeneID" id="87866636"/>
<dbReference type="AlphaFoldDB" id="A0AAE0JMC2"/>
<comment type="caution">
    <text evidence="1">The sequence shown here is derived from an EMBL/GenBank/DDBJ whole genome shotgun (WGS) entry which is preliminary data.</text>
</comment>
<accession>A0AAE0JMC2</accession>
<evidence type="ECO:0000313" key="2">
    <source>
        <dbReference type="Proteomes" id="UP001278500"/>
    </source>
</evidence>
<reference evidence="1" key="1">
    <citation type="journal article" date="2023" name="Mol. Phylogenet. Evol.">
        <title>Genome-scale phylogeny and comparative genomics of the fungal order Sordariales.</title>
        <authorList>
            <person name="Hensen N."/>
            <person name="Bonometti L."/>
            <person name="Westerberg I."/>
            <person name="Brannstrom I.O."/>
            <person name="Guillou S."/>
            <person name="Cros-Aarteil S."/>
            <person name="Calhoun S."/>
            <person name="Haridas S."/>
            <person name="Kuo A."/>
            <person name="Mondo S."/>
            <person name="Pangilinan J."/>
            <person name="Riley R."/>
            <person name="LaButti K."/>
            <person name="Andreopoulos B."/>
            <person name="Lipzen A."/>
            <person name="Chen C."/>
            <person name="Yan M."/>
            <person name="Daum C."/>
            <person name="Ng V."/>
            <person name="Clum A."/>
            <person name="Steindorff A."/>
            <person name="Ohm R.A."/>
            <person name="Martin F."/>
            <person name="Silar P."/>
            <person name="Natvig D.O."/>
            <person name="Lalanne C."/>
            <person name="Gautier V."/>
            <person name="Ament-Velasquez S.L."/>
            <person name="Kruys A."/>
            <person name="Hutchinson M.I."/>
            <person name="Powell A.J."/>
            <person name="Barry K."/>
            <person name="Miller A.N."/>
            <person name="Grigoriev I.V."/>
            <person name="Debuchy R."/>
            <person name="Gladieux P."/>
            <person name="Hiltunen Thoren M."/>
            <person name="Johannesson H."/>
        </authorList>
    </citation>
    <scope>NUCLEOTIDE SEQUENCE</scope>
    <source>
        <strain evidence="1">CBS 560.94</strain>
    </source>
</reference>
<protein>
    <submittedName>
        <fullName evidence="1">Uncharacterized protein</fullName>
    </submittedName>
</protein>
<keyword evidence="2" id="KW-1185">Reference proteome</keyword>
<proteinExistence type="predicted"/>
<evidence type="ECO:0000313" key="1">
    <source>
        <dbReference type="EMBL" id="KAK3352053.1"/>
    </source>
</evidence>
<dbReference type="Proteomes" id="UP001278500">
    <property type="component" value="Unassembled WGS sequence"/>
</dbReference>
<gene>
    <name evidence="1" type="ORF">B0H65DRAFT_547034</name>
</gene>
<sequence>MSFTILSATALLFRGRSSVLFDIAFPNGFGYQPPVRPTVVLDVDVVKRLLGPARYMYWSAFALVSVPDQEMQRAFTAKRRAGREVIGSLAVDVHA</sequence>
<dbReference type="EMBL" id="JAUEPP010000002">
    <property type="protein sequence ID" value="KAK3352053.1"/>
    <property type="molecule type" value="Genomic_DNA"/>
</dbReference>
<organism evidence="1 2">
    <name type="scientific">Neurospora tetraspora</name>
    <dbReference type="NCBI Taxonomy" id="94610"/>
    <lineage>
        <taxon>Eukaryota</taxon>
        <taxon>Fungi</taxon>
        <taxon>Dikarya</taxon>
        <taxon>Ascomycota</taxon>
        <taxon>Pezizomycotina</taxon>
        <taxon>Sordariomycetes</taxon>
        <taxon>Sordariomycetidae</taxon>
        <taxon>Sordariales</taxon>
        <taxon>Sordariaceae</taxon>
        <taxon>Neurospora</taxon>
    </lineage>
</organism>
<reference evidence="1" key="2">
    <citation type="submission" date="2023-06" db="EMBL/GenBank/DDBJ databases">
        <authorList>
            <consortium name="Lawrence Berkeley National Laboratory"/>
            <person name="Haridas S."/>
            <person name="Hensen N."/>
            <person name="Bonometti L."/>
            <person name="Westerberg I."/>
            <person name="Brannstrom I.O."/>
            <person name="Guillou S."/>
            <person name="Cros-Aarteil S."/>
            <person name="Calhoun S."/>
            <person name="Kuo A."/>
            <person name="Mondo S."/>
            <person name="Pangilinan J."/>
            <person name="Riley R."/>
            <person name="Labutti K."/>
            <person name="Andreopoulos B."/>
            <person name="Lipzen A."/>
            <person name="Chen C."/>
            <person name="Yanf M."/>
            <person name="Daum C."/>
            <person name="Ng V."/>
            <person name="Clum A."/>
            <person name="Steindorff A."/>
            <person name="Ohm R."/>
            <person name="Martin F."/>
            <person name="Silar P."/>
            <person name="Natvig D."/>
            <person name="Lalanne C."/>
            <person name="Gautier V."/>
            <person name="Ament-Velasquez S.L."/>
            <person name="Kruys A."/>
            <person name="Hutchinson M.I."/>
            <person name="Powell A.J."/>
            <person name="Barry K."/>
            <person name="Miller A.N."/>
            <person name="Grigoriev I.V."/>
            <person name="Debuchy R."/>
            <person name="Gladieux P."/>
            <person name="Thoren M.H."/>
            <person name="Johannesson H."/>
        </authorList>
    </citation>
    <scope>NUCLEOTIDE SEQUENCE</scope>
    <source>
        <strain evidence="1">CBS 560.94</strain>
    </source>
</reference>